<dbReference type="GO" id="GO:0016491">
    <property type="term" value="F:oxidoreductase activity"/>
    <property type="evidence" value="ECO:0007669"/>
    <property type="project" value="InterPro"/>
</dbReference>
<dbReference type="PANTHER" id="PTHR43734">
    <property type="entry name" value="PHYTOENE DESATURASE"/>
    <property type="match status" value="1"/>
</dbReference>
<dbReference type="AlphaFoldDB" id="A0A2N3G5J8"/>
<dbReference type="PANTHER" id="PTHR43734:SF1">
    <property type="entry name" value="PHYTOENE DESATURASE"/>
    <property type="match status" value="1"/>
</dbReference>
<protein>
    <submittedName>
        <fullName evidence="2">Amine oxidase</fullName>
    </submittedName>
</protein>
<dbReference type="Pfam" id="PF13450">
    <property type="entry name" value="NAD_binding_8"/>
    <property type="match status" value="1"/>
</dbReference>
<proteinExistence type="predicted"/>
<gene>
    <name evidence="2" type="ORF">CVT63_05025</name>
</gene>
<dbReference type="Pfam" id="PF01593">
    <property type="entry name" value="Amino_oxidase"/>
    <property type="match status" value="1"/>
</dbReference>
<dbReference type="EMBL" id="PHEX01000038">
    <property type="protein sequence ID" value="PKQ27995.1"/>
    <property type="molecule type" value="Genomic_DNA"/>
</dbReference>
<sequence>MEERLLTEKFDAVVIGAGIAGLGVAGLLQRSGMKTVCVEKDQRAGGRMQGYDLEGGWRLDIGLHMAELGDASESDEIVKAVGGEVEWARFTDTIEIYREGKWQSVQEMIIAAPQDIDEIRRMMKLIVKMDDPTLEATDLLGWGDWLDANTASSVTKELFTINGMIMTTVPDPYEMSAGEILYIARENLRSKRQFLTAAYPKGGMLGIIDPQREAFEKAGGALRLNTEVDSVLFDGNMVKGVATRKKNLSPYTNGFYMDDLAMIEAPAVVCALPLWSLDAILDMNPMTAVLPEWWVKRCEDLKYETTGLIGYTIALREPVYDKPNFLSALKLDHTGAPFQAFVPSAFDPGVAPEGKSLMQTDCVVEVEQIFDKFELARLLDSMWTDIGEMFPGIDEKVEWKFAYKCIGCDGLARKPGQVGAFKPDVVAPGVQGLYFAGDTYRGRGLALNSAALSGKMCAQKVLEKYGP</sequence>
<dbReference type="InterPro" id="IPR036188">
    <property type="entry name" value="FAD/NAD-bd_sf"/>
</dbReference>
<organism evidence="2 3">
    <name type="scientific">Candidatus Anoxymicrobium japonicum</name>
    <dbReference type="NCBI Taxonomy" id="2013648"/>
    <lineage>
        <taxon>Bacteria</taxon>
        <taxon>Bacillati</taxon>
        <taxon>Actinomycetota</taxon>
        <taxon>Candidatus Geothermincolia</taxon>
        <taxon>Candidatus Geothermincolales</taxon>
        <taxon>Candidatus Anoxymicrobiaceae</taxon>
        <taxon>Candidatus Anoxymicrobium</taxon>
    </lineage>
</organism>
<evidence type="ECO:0000313" key="2">
    <source>
        <dbReference type="EMBL" id="PKQ27995.1"/>
    </source>
</evidence>
<evidence type="ECO:0000313" key="3">
    <source>
        <dbReference type="Proteomes" id="UP000233654"/>
    </source>
</evidence>
<name>A0A2N3G5J8_9ACTN</name>
<dbReference type="InterPro" id="IPR002937">
    <property type="entry name" value="Amino_oxidase"/>
</dbReference>
<feature type="domain" description="Amine oxidase" evidence="1">
    <location>
        <begin position="195"/>
        <end position="462"/>
    </location>
</feature>
<dbReference type="Proteomes" id="UP000233654">
    <property type="component" value="Unassembled WGS sequence"/>
</dbReference>
<dbReference type="Gene3D" id="3.90.660.50">
    <property type="match status" value="1"/>
</dbReference>
<evidence type="ECO:0000259" key="1">
    <source>
        <dbReference type="Pfam" id="PF01593"/>
    </source>
</evidence>
<reference evidence="2 3" key="1">
    <citation type="journal article" date="2017" name="ISME J.">
        <title>Potential for microbial H2 and metal transformations associated with novel bacteria and archaea in deep terrestrial subsurface sediments.</title>
        <authorList>
            <person name="Hernsdorf A.W."/>
            <person name="Amano Y."/>
            <person name="Miyakawa K."/>
            <person name="Ise K."/>
            <person name="Suzuki Y."/>
            <person name="Anantharaman K."/>
            <person name="Probst A."/>
            <person name="Burstein D."/>
            <person name="Thomas B.C."/>
            <person name="Banfield J.F."/>
        </authorList>
    </citation>
    <scope>NUCLEOTIDE SEQUENCE [LARGE SCALE GENOMIC DNA]</scope>
    <source>
        <strain evidence="2">HGW-Actinobacteria-3</strain>
    </source>
</reference>
<accession>A0A2N3G5J8</accession>
<comment type="caution">
    <text evidence="2">The sequence shown here is derived from an EMBL/GenBank/DDBJ whole genome shotgun (WGS) entry which is preliminary data.</text>
</comment>
<dbReference type="SUPFAM" id="SSF51905">
    <property type="entry name" value="FAD/NAD(P)-binding domain"/>
    <property type="match status" value="1"/>
</dbReference>
<dbReference type="Gene3D" id="3.50.50.60">
    <property type="entry name" value="FAD/NAD(P)-binding domain"/>
    <property type="match status" value="1"/>
</dbReference>